<sequence>MTNLLIHSNNTSLLELKDFQENNLIFKIPTEKDVDHYISDLITEQIEPVNPDVIFVKYALDNDYLALLGLRLAHHIRLQNSSNDFHNVPIVFVGEETLSELIRLSEYSDILATPGVYYVNEDLGKVRVLLDRIIQDSGLKGLESRDSYFKKINIPAPLNYDSRHNYINELSLFLWSEYIGYAKLNNDIQNRIRHNLYFKYRIEKDKIDREKKSIGNLPVFDIQSKILLIDDEAEKGWDKFYKHLFSSSTDKIECHVAEFDKSSSKDEIIDDCMEKIEGYKPDVILLDLRLSEKDAFESVPQFLTGYLLLEKIKEFNRGIQVIVTTASNKTSIYRELNNIGADDYVIKNERPEESCPNLIEALKIAINESKILKPIHSSLILSIESVQNNQLRKINIGEDSNYFYQELKSEINAYLIAIQGLISKRDNIDRFSITLLYMHKILEALSDYYIEIIRPQAGVGSSSNYQDSFYSGEKTYYFIKGHNNEFRVIDRDFSKPINVLQQFYNLYYYFTNRSKTNLFEELESLNSYRNSYSHPNLDEEFTKLEKLYVSDFKSFRKSFIRQTTAFFEYLTALR</sequence>
<organism evidence="3 4">
    <name type="scientific">Natronogracilivirga saccharolytica</name>
    <dbReference type="NCBI Taxonomy" id="2812953"/>
    <lineage>
        <taxon>Bacteria</taxon>
        <taxon>Pseudomonadati</taxon>
        <taxon>Balneolota</taxon>
        <taxon>Balneolia</taxon>
        <taxon>Balneolales</taxon>
        <taxon>Cyclonatronaceae</taxon>
        <taxon>Natronogracilivirga</taxon>
    </lineage>
</organism>
<dbReference type="EMBL" id="JAFIDN010000022">
    <property type="protein sequence ID" value="MBP3193997.1"/>
    <property type="molecule type" value="Genomic_DNA"/>
</dbReference>
<dbReference type="RefSeq" id="WP_210513456.1">
    <property type="nucleotide sequence ID" value="NZ_JAFIDN010000022.1"/>
</dbReference>
<dbReference type="PROSITE" id="PS50110">
    <property type="entry name" value="RESPONSE_REGULATORY"/>
    <property type="match status" value="1"/>
</dbReference>
<protein>
    <submittedName>
        <fullName evidence="3">Response regulator</fullName>
    </submittedName>
</protein>
<dbReference type="Pfam" id="PF00072">
    <property type="entry name" value="Response_reg"/>
    <property type="match status" value="1"/>
</dbReference>
<dbReference type="InterPro" id="IPR011006">
    <property type="entry name" value="CheY-like_superfamily"/>
</dbReference>
<dbReference type="SUPFAM" id="SSF52172">
    <property type="entry name" value="CheY-like"/>
    <property type="match status" value="1"/>
</dbReference>
<dbReference type="Proteomes" id="UP000673975">
    <property type="component" value="Unassembled WGS sequence"/>
</dbReference>
<gene>
    <name evidence="3" type="ORF">NATSA_15065</name>
</gene>
<evidence type="ECO:0000256" key="1">
    <source>
        <dbReference type="PROSITE-ProRule" id="PRU00169"/>
    </source>
</evidence>
<dbReference type="InterPro" id="IPR001789">
    <property type="entry name" value="Sig_transdc_resp-reg_receiver"/>
</dbReference>
<comment type="caution">
    <text evidence="3">The sequence shown here is derived from an EMBL/GenBank/DDBJ whole genome shotgun (WGS) entry which is preliminary data.</text>
</comment>
<feature type="domain" description="Response regulatory" evidence="2">
    <location>
        <begin position="225"/>
        <end position="362"/>
    </location>
</feature>
<dbReference type="Pfam" id="PF22563">
    <property type="entry name" value="iREC"/>
    <property type="match status" value="1"/>
</dbReference>
<name>A0A8J7UWU1_9BACT</name>
<accession>A0A8J7UWU1</accession>
<dbReference type="InterPro" id="IPR054592">
    <property type="entry name" value="iREC"/>
</dbReference>
<keyword evidence="1" id="KW-0597">Phosphoprotein</keyword>
<dbReference type="Gene3D" id="3.40.50.2300">
    <property type="match status" value="1"/>
</dbReference>
<dbReference type="GO" id="GO:0000160">
    <property type="term" value="P:phosphorelay signal transduction system"/>
    <property type="evidence" value="ECO:0007669"/>
    <property type="project" value="InterPro"/>
</dbReference>
<evidence type="ECO:0000259" key="2">
    <source>
        <dbReference type="PROSITE" id="PS50110"/>
    </source>
</evidence>
<reference evidence="3" key="1">
    <citation type="submission" date="2021-02" db="EMBL/GenBank/DDBJ databases">
        <title>Natronogracilivirga saccharolytica gen. nov. sp. nov. a new anaerobic, haloalkiliphilic carbohydrate-fermenting bacterium from soda lake and proposing of Cyclonatronumiaceae fam. nov. in the phylum Balneolaeota.</title>
        <authorList>
            <person name="Zhilina T.N."/>
            <person name="Sorokin D.Y."/>
            <person name="Zavarzina D.G."/>
            <person name="Toshchakov S.V."/>
            <person name="Kublanov I.V."/>
        </authorList>
    </citation>
    <scope>NUCLEOTIDE SEQUENCE</scope>
    <source>
        <strain evidence="3">Z-1702</strain>
    </source>
</reference>
<keyword evidence="4" id="KW-1185">Reference proteome</keyword>
<dbReference type="CDD" id="cd00156">
    <property type="entry name" value="REC"/>
    <property type="match status" value="1"/>
</dbReference>
<evidence type="ECO:0000313" key="3">
    <source>
        <dbReference type="EMBL" id="MBP3193997.1"/>
    </source>
</evidence>
<dbReference type="AlphaFoldDB" id="A0A8J7UWU1"/>
<proteinExistence type="predicted"/>
<evidence type="ECO:0000313" key="4">
    <source>
        <dbReference type="Proteomes" id="UP000673975"/>
    </source>
</evidence>
<feature type="modified residue" description="4-aspartylphosphate" evidence="1">
    <location>
        <position position="287"/>
    </location>
</feature>